<dbReference type="KEGG" id="pfd:PFDG_05156"/>
<dbReference type="EMBL" id="GG702752">
    <property type="protein sequence ID" value="KOB89606.1"/>
    <property type="molecule type" value="Genomic_DNA"/>
</dbReference>
<dbReference type="AlphaFoldDB" id="A0A0L7M9V6"/>
<reference evidence="2" key="2">
    <citation type="submission" date="2006-09" db="EMBL/GenBank/DDBJ databases">
        <title>The genome sequence of Plasmodium falciparum Dd2.</title>
        <authorList>
            <consortium name="The Broad Institute Genome Sequencing Platform"/>
            <person name="Birren B."/>
            <person name="Lander E."/>
            <person name="Galagan J."/>
            <person name="Nusbaum C."/>
            <person name="Devon K."/>
            <person name="Henn M."/>
            <person name="Jaffe D."/>
            <person name="Butler J."/>
            <person name="Alvarez P."/>
            <person name="Gnerre S."/>
            <person name="Grabherr M."/>
            <person name="Kleber M."/>
            <person name="Mauceli E."/>
            <person name="Brockman W."/>
            <person name="MacCallum I.A."/>
            <person name="Rounsley S."/>
            <person name="Young S."/>
            <person name="LaButti K."/>
            <person name="Pushparaj V."/>
            <person name="DeCaprio D."/>
            <person name="Crawford M."/>
            <person name="Koehrsen M."/>
            <person name="Engels R."/>
            <person name="Montgomery P."/>
            <person name="Pearson M."/>
            <person name="Howarth C."/>
            <person name="Larson L."/>
            <person name="Luoma S."/>
            <person name="White J."/>
            <person name="Kodira C."/>
            <person name="Zeng Q."/>
            <person name="O'Leary S."/>
            <person name="Yandava C."/>
            <person name="Alvarado L."/>
            <person name="Wirth D."/>
            <person name="Volkman S."/>
            <person name="Hartl D."/>
        </authorList>
    </citation>
    <scope>NUCLEOTIDE SEQUENCE [LARGE SCALE GENOMIC DNA]</scope>
</reference>
<sequence length="59" mass="6772">MSFSNRLMSIVEYIIRGPHDKRHGETATPYIFIANINIYKGVRISRRMIRGSVGDTTKC</sequence>
<evidence type="ECO:0000313" key="1">
    <source>
        <dbReference type="EMBL" id="KOB89606.1"/>
    </source>
</evidence>
<protein>
    <submittedName>
        <fullName evidence="1">Uncharacterized protein</fullName>
    </submittedName>
</protein>
<proteinExistence type="predicted"/>
<evidence type="ECO:0000313" key="2">
    <source>
        <dbReference type="Proteomes" id="UP000054282"/>
    </source>
</evidence>
<dbReference type="Proteomes" id="UP000054282">
    <property type="component" value="Unassembled WGS sequence"/>
</dbReference>
<organism evidence="1 2">
    <name type="scientific">Plasmodium falciparum (isolate Dd2)</name>
    <dbReference type="NCBI Taxonomy" id="57267"/>
    <lineage>
        <taxon>Eukaryota</taxon>
        <taxon>Sar</taxon>
        <taxon>Alveolata</taxon>
        <taxon>Apicomplexa</taxon>
        <taxon>Aconoidasida</taxon>
        <taxon>Haemosporida</taxon>
        <taxon>Plasmodiidae</taxon>
        <taxon>Plasmodium</taxon>
        <taxon>Plasmodium (Laverania)</taxon>
    </lineage>
</organism>
<gene>
    <name evidence="1" type="ORF">PFDG_05156</name>
</gene>
<accession>A0A0L7M9V6</accession>
<name>A0A0L7M9V6_PLAF4</name>
<reference evidence="2" key="1">
    <citation type="submission" date="2006-09" db="EMBL/GenBank/DDBJ databases">
        <title>Annotation of Plasmodium falciparum Dd2.</title>
        <authorList>
            <consortium name="The Broad Institute Genome Sequencing Platform"/>
            <person name="Volkman S.K."/>
            <person name="Neafsey D.E."/>
            <person name="Dash A.P."/>
            <person name="Chitnis C.E."/>
            <person name="Hartl D.L."/>
            <person name="Young S.K."/>
            <person name="Zeng Q."/>
            <person name="Koehrsen M."/>
            <person name="Alvarado L."/>
            <person name="Berlin A."/>
            <person name="Borenstein D."/>
            <person name="Chapman S.B."/>
            <person name="Chen Z."/>
            <person name="Engels R."/>
            <person name="Freedman E."/>
            <person name="Gellesch M."/>
            <person name="Goldberg J."/>
            <person name="Griggs A."/>
            <person name="Gujja S."/>
            <person name="Heilman E.R."/>
            <person name="Heiman D.I."/>
            <person name="Howarth C."/>
            <person name="Jen D."/>
            <person name="Larson L."/>
            <person name="Mehta T."/>
            <person name="Neiman D."/>
            <person name="Park D."/>
            <person name="Pearson M."/>
            <person name="Roberts A."/>
            <person name="Saif S."/>
            <person name="Shea T."/>
            <person name="Shenoy N."/>
            <person name="Sisk P."/>
            <person name="Stolte C."/>
            <person name="Sykes S."/>
            <person name="Walk T."/>
            <person name="White J."/>
            <person name="Yandava C."/>
            <person name="Haas B."/>
            <person name="Henn M.R."/>
            <person name="Nusbaum C."/>
            <person name="Birren B."/>
        </authorList>
    </citation>
    <scope>NUCLEOTIDE SEQUENCE [LARGE SCALE GENOMIC DNA]</scope>
</reference>